<comment type="caution">
    <text evidence="1">The sequence shown here is derived from an EMBL/GenBank/DDBJ whole genome shotgun (WGS) entry which is preliminary data.</text>
</comment>
<organism evidence="1 2">
    <name type="scientific">Portunus trituberculatus</name>
    <name type="common">Swimming crab</name>
    <name type="synonym">Neptunus trituberculatus</name>
    <dbReference type="NCBI Taxonomy" id="210409"/>
    <lineage>
        <taxon>Eukaryota</taxon>
        <taxon>Metazoa</taxon>
        <taxon>Ecdysozoa</taxon>
        <taxon>Arthropoda</taxon>
        <taxon>Crustacea</taxon>
        <taxon>Multicrustacea</taxon>
        <taxon>Malacostraca</taxon>
        <taxon>Eumalacostraca</taxon>
        <taxon>Eucarida</taxon>
        <taxon>Decapoda</taxon>
        <taxon>Pleocyemata</taxon>
        <taxon>Brachyura</taxon>
        <taxon>Eubrachyura</taxon>
        <taxon>Portunoidea</taxon>
        <taxon>Portunidae</taxon>
        <taxon>Portuninae</taxon>
        <taxon>Portunus</taxon>
    </lineage>
</organism>
<gene>
    <name evidence="1" type="ORF">E2C01_063066</name>
</gene>
<reference evidence="1 2" key="1">
    <citation type="submission" date="2019-05" db="EMBL/GenBank/DDBJ databases">
        <title>Another draft genome of Portunus trituberculatus and its Hox gene families provides insights of decapod evolution.</title>
        <authorList>
            <person name="Jeong J.-H."/>
            <person name="Song I."/>
            <person name="Kim S."/>
            <person name="Choi T."/>
            <person name="Kim D."/>
            <person name="Ryu S."/>
            <person name="Kim W."/>
        </authorList>
    </citation>
    <scope>NUCLEOTIDE SEQUENCE [LARGE SCALE GENOMIC DNA]</scope>
    <source>
        <tissue evidence="1">Muscle</tissue>
    </source>
</reference>
<accession>A0A5B7HFW9</accession>
<evidence type="ECO:0000313" key="2">
    <source>
        <dbReference type="Proteomes" id="UP000324222"/>
    </source>
</evidence>
<dbReference type="AlphaFoldDB" id="A0A5B7HFW9"/>
<proteinExistence type="predicted"/>
<dbReference type="Proteomes" id="UP000324222">
    <property type="component" value="Unassembled WGS sequence"/>
</dbReference>
<keyword evidence="2" id="KW-1185">Reference proteome</keyword>
<sequence>MLHITRAVPYPFSCVCVCVCVCVRSFLLLPLPLSHHTSQHISFPVPHLSAPPSLCHSPADSRISRRYKCTGKLELWVRREAGSEFMVIEVIFSVRGVKEVGEKCLRIGYIALEALQTRYRREVVVVVVVVKAAP</sequence>
<dbReference type="EMBL" id="VSRR010028499">
    <property type="protein sequence ID" value="MPC68856.1"/>
    <property type="molecule type" value="Genomic_DNA"/>
</dbReference>
<protein>
    <submittedName>
        <fullName evidence="1">Uncharacterized protein</fullName>
    </submittedName>
</protein>
<name>A0A5B7HFW9_PORTR</name>
<evidence type="ECO:0000313" key="1">
    <source>
        <dbReference type="EMBL" id="MPC68856.1"/>
    </source>
</evidence>